<feature type="compositionally biased region" description="Polar residues" evidence="1">
    <location>
        <begin position="108"/>
        <end position="125"/>
    </location>
</feature>
<feature type="region of interest" description="Disordered" evidence="1">
    <location>
        <begin position="185"/>
        <end position="205"/>
    </location>
</feature>
<reference evidence="3" key="1">
    <citation type="journal article" date="2014" name="Genome Announc.">
        <title>Draft genome sequence of the plant-pathogenic soil fungus Rhizoctonia solani anastomosis group 3 strain Rhs1AP.</title>
        <authorList>
            <person name="Cubeta M.A."/>
            <person name="Thomas E."/>
            <person name="Dean R.A."/>
            <person name="Jabaji S."/>
            <person name="Neate S.M."/>
            <person name="Tavantzis S."/>
            <person name="Toda T."/>
            <person name="Vilgalys R."/>
            <person name="Bharathan N."/>
            <person name="Fedorova-Abrams N."/>
            <person name="Pakala S.B."/>
            <person name="Pakala S.M."/>
            <person name="Zafar N."/>
            <person name="Joardar V."/>
            <person name="Losada L."/>
            <person name="Nierman W.C."/>
        </authorList>
    </citation>
    <scope>NUCLEOTIDE SEQUENCE [LARGE SCALE GENOMIC DNA]</scope>
    <source>
        <strain evidence="3">AG-3</strain>
    </source>
</reference>
<name>X8J1V6_9AGAM</name>
<dbReference type="EMBL" id="JATN01000322">
    <property type="protein sequence ID" value="EUC56338.1"/>
    <property type="molecule type" value="Genomic_DNA"/>
</dbReference>
<evidence type="ECO:0000313" key="3">
    <source>
        <dbReference type="Proteomes" id="UP000030108"/>
    </source>
</evidence>
<evidence type="ECO:0000313" key="2">
    <source>
        <dbReference type="EMBL" id="EUC56338.1"/>
    </source>
</evidence>
<gene>
    <name evidence="2" type="ORF">RSOL_172490</name>
</gene>
<dbReference type="AlphaFoldDB" id="X8J1V6"/>
<accession>X8J1V6</accession>
<evidence type="ECO:0000256" key="1">
    <source>
        <dbReference type="SAM" id="MobiDB-lite"/>
    </source>
</evidence>
<feature type="region of interest" description="Disordered" evidence="1">
    <location>
        <begin position="104"/>
        <end position="130"/>
    </location>
</feature>
<protein>
    <submittedName>
        <fullName evidence="2">Uncharacterized protein</fullName>
    </submittedName>
</protein>
<proteinExistence type="predicted"/>
<dbReference type="Proteomes" id="UP000030108">
    <property type="component" value="Unassembled WGS sequence"/>
</dbReference>
<organism evidence="2 3">
    <name type="scientific">Rhizoctonia solani AG-3 Rhs1AP</name>
    <dbReference type="NCBI Taxonomy" id="1086054"/>
    <lineage>
        <taxon>Eukaryota</taxon>
        <taxon>Fungi</taxon>
        <taxon>Dikarya</taxon>
        <taxon>Basidiomycota</taxon>
        <taxon>Agaricomycotina</taxon>
        <taxon>Agaricomycetes</taxon>
        <taxon>Cantharellales</taxon>
        <taxon>Ceratobasidiaceae</taxon>
        <taxon>Rhizoctonia</taxon>
    </lineage>
</organism>
<comment type="caution">
    <text evidence="2">The sequence shown here is derived from an EMBL/GenBank/DDBJ whole genome shotgun (WGS) entry which is preliminary data.</text>
</comment>
<sequence>MDASQLNKFELMPDTRGGYPSHSLTNFFSRLEQNEFVDNSDPDGSYENPNPGLEFILHRSSSELWVDYSHPTTADHDLRYSNAHSIHPHALGPRALQHGQSIPAASPFRSSITGTSVPCESSFTPNDPPDDTVPSTGTIAQMNLPPVIQATKDAIEHYVQCLKRPGKHVNTVLCPLCILKPNRTYTHTQSKPSNLEGRCTLNGGK</sequence>
<feature type="non-terminal residue" evidence="2">
    <location>
        <position position="205"/>
    </location>
</feature>